<dbReference type="SMART" id="SM00458">
    <property type="entry name" value="RICIN"/>
    <property type="match status" value="1"/>
</dbReference>
<feature type="domain" description="Ricin B lectin" evidence="2">
    <location>
        <begin position="249"/>
        <end position="373"/>
    </location>
</feature>
<dbReference type="Pfam" id="PF00652">
    <property type="entry name" value="Ricin_B_lectin"/>
    <property type="match status" value="1"/>
</dbReference>
<comment type="caution">
    <text evidence="3">The sequence shown here is derived from an EMBL/GenBank/DDBJ whole genome shotgun (WGS) entry which is preliminary data.</text>
</comment>
<keyword evidence="4" id="KW-1185">Reference proteome</keyword>
<accession>A0ABS2THZ7</accession>
<dbReference type="InterPro" id="IPR051532">
    <property type="entry name" value="Ester_Hydrolysis_Enzymes"/>
</dbReference>
<evidence type="ECO:0000313" key="3">
    <source>
        <dbReference type="EMBL" id="MBM9502975.1"/>
    </source>
</evidence>
<dbReference type="InterPro" id="IPR000772">
    <property type="entry name" value="Ricin_B_lectin"/>
</dbReference>
<dbReference type="InterPro" id="IPR013830">
    <property type="entry name" value="SGNH_hydro"/>
</dbReference>
<dbReference type="PROSITE" id="PS50231">
    <property type="entry name" value="RICIN_B_LECTIN"/>
    <property type="match status" value="1"/>
</dbReference>
<reference evidence="3 4" key="1">
    <citation type="submission" date="2021-01" db="EMBL/GenBank/DDBJ databases">
        <title>Streptomyces acididurans sp. nov., isolated from a peat swamp forest soil.</title>
        <authorList>
            <person name="Chantavorakit T."/>
            <person name="Duangmal K."/>
        </authorList>
    </citation>
    <scope>NUCLEOTIDE SEQUENCE [LARGE SCALE GENOMIC DNA]</scope>
    <source>
        <strain evidence="3 4">KK5PA1</strain>
    </source>
</reference>
<evidence type="ECO:0000259" key="2">
    <source>
        <dbReference type="SMART" id="SM00458"/>
    </source>
</evidence>
<dbReference type="SUPFAM" id="SSF52266">
    <property type="entry name" value="SGNH hydrolase"/>
    <property type="match status" value="1"/>
</dbReference>
<feature type="chain" id="PRO_5047486712" evidence="1">
    <location>
        <begin position="30"/>
        <end position="373"/>
    </location>
</feature>
<protein>
    <submittedName>
        <fullName evidence="3">Ricin-type beta-trefoil lectin domain protein</fullName>
    </submittedName>
</protein>
<evidence type="ECO:0000256" key="1">
    <source>
        <dbReference type="SAM" id="SignalP"/>
    </source>
</evidence>
<sequence>MITALRPLSVLALVAAAVALVGTASPAHAAQAAVPSAVRQAALRVMPLGDSITWGVGSSTGNGYRGPLFTALTGEGYVPDFVGSGRGGTMTDPDNEGHSGWRIDQIAGITDSVLATYKPDVVTLMIGTNDLNQNYQVSTAPDRLRALVDRITADAPGATVLLADLTVSTSDPVVQAAPAYDAAVGRIVQAEQTAGKHVAYVDMGALTSADLSDSLHPNDSGYQKMAAAWNQGIQGADSAGWIQQPQAVTGRVASAIAGKCLDVNGGSSTAGTAVQIWGCNGTAAQTWTAGTDGTLRAVGKCLDATANGTANGTPVEIWDCNGGANQQWQPYNGGFRNPVSGRCLDDPALSTTDGTQLELWDCNGGANQQWTLG</sequence>
<dbReference type="Gene3D" id="3.40.50.1110">
    <property type="entry name" value="SGNH hydrolase"/>
    <property type="match status" value="1"/>
</dbReference>
<proteinExistence type="predicted"/>
<dbReference type="InterPro" id="IPR036514">
    <property type="entry name" value="SGNH_hydro_sf"/>
</dbReference>
<dbReference type="Gene3D" id="2.80.10.50">
    <property type="match status" value="2"/>
</dbReference>
<dbReference type="EMBL" id="JADKYB010000001">
    <property type="protein sequence ID" value="MBM9502975.1"/>
    <property type="molecule type" value="Genomic_DNA"/>
</dbReference>
<dbReference type="InterPro" id="IPR035992">
    <property type="entry name" value="Ricin_B-like_lectins"/>
</dbReference>
<feature type="signal peptide" evidence="1">
    <location>
        <begin position="1"/>
        <end position="29"/>
    </location>
</feature>
<organism evidence="3 4">
    <name type="scientific">Actinacidiphila acididurans</name>
    <dbReference type="NCBI Taxonomy" id="2784346"/>
    <lineage>
        <taxon>Bacteria</taxon>
        <taxon>Bacillati</taxon>
        <taxon>Actinomycetota</taxon>
        <taxon>Actinomycetes</taxon>
        <taxon>Kitasatosporales</taxon>
        <taxon>Streptomycetaceae</taxon>
        <taxon>Actinacidiphila</taxon>
    </lineage>
</organism>
<dbReference type="PANTHER" id="PTHR30383:SF5">
    <property type="entry name" value="SGNH HYDROLASE-TYPE ESTERASE DOMAIN-CONTAINING PROTEIN"/>
    <property type="match status" value="1"/>
</dbReference>
<dbReference type="Pfam" id="PF13472">
    <property type="entry name" value="Lipase_GDSL_2"/>
    <property type="match status" value="1"/>
</dbReference>
<dbReference type="SUPFAM" id="SSF50370">
    <property type="entry name" value="Ricin B-like lectins"/>
    <property type="match status" value="1"/>
</dbReference>
<dbReference type="CDD" id="cd01833">
    <property type="entry name" value="XynB_like"/>
    <property type="match status" value="1"/>
</dbReference>
<dbReference type="RefSeq" id="WP_205354873.1">
    <property type="nucleotide sequence ID" value="NZ_JADKYB010000001.1"/>
</dbReference>
<keyword evidence="1" id="KW-0732">Signal</keyword>
<name>A0ABS2THZ7_9ACTN</name>
<dbReference type="Proteomes" id="UP000749040">
    <property type="component" value="Unassembled WGS sequence"/>
</dbReference>
<gene>
    <name evidence="3" type="ORF">ITX44_00150</name>
</gene>
<dbReference type="PANTHER" id="PTHR30383">
    <property type="entry name" value="THIOESTERASE 1/PROTEASE 1/LYSOPHOSPHOLIPASE L1"/>
    <property type="match status" value="1"/>
</dbReference>
<dbReference type="CDD" id="cd23451">
    <property type="entry name" value="beta-trefoil_Ricin_laminarinase"/>
    <property type="match status" value="1"/>
</dbReference>
<evidence type="ECO:0000313" key="4">
    <source>
        <dbReference type="Proteomes" id="UP000749040"/>
    </source>
</evidence>